<proteinExistence type="predicted"/>
<protein>
    <submittedName>
        <fullName evidence="2">Uncharacterized protein</fullName>
    </submittedName>
</protein>
<reference evidence="3" key="1">
    <citation type="journal article" date="2020" name="Stud. Mycol.">
        <title>101 Dothideomycetes genomes: A test case for predicting lifestyles and emergence of pathogens.</title>
        <authorList>
            <person name="Haridas S."/>
            <person name="Albert R."/>
            <person name="Binder M."/>
            <person name="Bloem J."/>
            <person name="LaButti K."/>
            <person name="Salamov A."/>
            <person name="Andreopoulos B."/>
            <person name="Baker S."/>
            <person name="Barry K."/>
            <person name="Bills G."/>
            <person name="Bluhm B."/>
            <person name="Cannon C."/>
            <person name="Castanera R."/>
            <person name="Culley D."/>
            <person name="Daum C."/>
            <person name="Ezra D."/>
            <person name="Gonzalez J."/>
            <person name="Henrissat B."/>
            <person name="Kuo A."/>
            <person name="Liang C."/>
            <person name="Lipzen A."/>
            <person name="Lutzoni F."/>
            <person name="Magnuson J."/>
            <person name="Mondo S."/>
            <person name="Nolan M."/>
            <person name="Ohm R."/>
            <person name="Pangilinan J."/>
            <person name="Park H.-J."/>
            <person name="Ramirez L."/>
            <person name="Alfaro M."/>
            <person name="Sun H."/>
            <person name="Tritt A."/>
            <person name="Yoshinaga Y."/>
            <person name="Zwiers L.-H."/>
            <person name="Turgeon B."/>
            <person name="Goodwin S."/>
            <person name="Spatafora J."/>
            <person name="Crous P."/>
            <person name="Grigoriev I."/>
        </authorList>
    </citation>
    <scope>NUCLEOTIDE SEQUENCE [LARGE SCALE GENOMIC DNA]</scope>
    <source>
        <strain evidence="3">CBS 304.66</strain>
    </source>
</reference>
<accession>A0A9P4NAW9</accession>
<dbReference type="AlphaFoldDB" id="A0A9P4NAW9"/>
<feature type="region of interest" description="Disordered" evidence="1">
    <location>
        <begin position="73"/>
        <end position="94"/>
    </location>
</feature>
<name>A0A9P4NAW9_9PLEO</name>
<evidence type="ECO:0000256" key="1">
    <source>
        <dbReference type="SAM" id="MobiDB-lite"/>
    </source>
</evidence>
<feature type="region of interest" description="Disordered" evidence="1">
    <location>
        <begin position="198"/>
        <end position="217"/>
    </location>
</feature>
<keyword evidence="3" id="KW-1185">Reference proteome</keyword>
<organism evidence="2 3">
    <name type="scientific">Lojkania enalia</name>
    <dbReference type="NCBI Taxonomy" id="147567"/>
    <lineage>
        <taxon>Eukaryota</taxon>
        <taxon>Fungi</taxon>
        <taxon>Dikarya</taxon>
        <taxon>Ascomycota</taxon>
        <taxon>Pezizomycotina</taxon>
        <taxon>Dothideomycetes</taxon>
        <taxon>Pleosporomycetidae</taxon>
        <taxon>Pleosporales</taxon>
        <taxon>Pleosporales incertae sedis</taxon>
        <taxon>Lojkania</taxon>
    </lineage>
</organism>
<evidence type="ECO:0000313" key="3">
    <source>
        <dbReference type="Proteomes" id="UP000800093"/>
    </source>
</evidence>
<dbReference type="Proteomes" id="UP000800093">
    <property type="component" value="Unassembled WGS sequence"/>
</dbReference>
<feature type="compositionally biased region" description="Basic residues" evidence="1">
    <location>
        <begin position="73"/>
        <end position="87"/>
    </location>
</feature>
<gene>
    <name evidence="2" type="ORF">CC78DRAFT_539780</name>
</gene>
<evidence type="ECO:0000313" key="2">
    <source>
        <dbReference type="EMBL" id="KAF2269862.1"/>
    </source>
</evidence>
<comment type="caution">
    <text evidence="2">The sequence shown here is derived from an EMBL/GenBank/DDBJ whole genome shotgun (WGS) entry which is preliminary data.</text>
</comment>
<dbReference type="EMBL" id="ML986581">
    <property type="protein sequence ID" value="KAF2269862.1"/>
    <property type="molecule type" value="Genomic_DNA"/>
</dbReference>
<sequence>MQRLYIPLDELHNLKCHGWPKPHARPLQFYIRASLKPRYRDVRGGYQINPSEHLKTGSVSASWGFSESAAHSTIKHSDRHRHGHTARAHSEPRLRQLSACSPRHRFHAVRCFPRRHPEDAGRVLVSFRRGKLLAHPVSHLRRIFYSNGFAGRRELIQMPRVLAKVPIPNRREAVHVEPHQAAWRLVIGCCAMPSPGEAGGANRRAGCETPPSVEPTV</sequence>